<organism evidence="1">
    <name type="scientific">uncultured Caudovirales phage</name>
    <dbReference type="NCBI Taxonomy" id="2100421"/>
    <lineage>
        <taxon>Viruses</taxon>
        <taxon>Duplodnaviria</taxon>
        <taxon>Heunggongvirae</taxon>
        <taxon>Uroviricota</taxon>
        <taxon>Caudoviricetes</taxon>
        <taxon>Peduoviridae</taxon>
        <taxon>Maltschvirus</taxon>
        <taxon>Maltschvirus maltsch</taxon>
    </lineage>
</organism>
<sequence length="75" mass="8178">MFAEYVIVTAQSCQSGQCAKQVEVKPQVIVVKPSKEAPVIFLAPEPPKSRLALPKLFQRQIQAPVVVICQGGKCK</sequence>
<evidence type="ECO:0000313" key="1">
    <source>
        <dbReference type="EMBL" id="CAB5237934.1"/>
    </source>
</evidence>
<reference evidence="1" key="1">
    <citation type="submission" date="2020-05" db="EMBL/GenBank/DDBJ databases">
        <authorList>
            <person name="Chiriac C."/>
            <person name="Salcher M."/>
            <person name="Ghai R."/>
            <person name="Kavagutti S V."/>
        </authorList>
    </citation>
    <scope>NUCLEOTIDE SEQUENCE</scope>
</reference>
<gene>
    <name evidence="1" type="ORF">UFOVP142_25</name>
</gene>
<name>A0A6J7XKZ6_9CAUD</name>
<accession>A0A6J7XKZ6</accession>
<proteinExistence type="predicted"/>
<dbReference type="EMBL" id="LR798460">
    <property type="protein sequence ID" value="CAB5237934.1"/>
    <property type="molecule type" value="Genomic_DNA"/>
</dbReference>
<protein>
    <submittedName>
        <fullName evidence="1">Uncharacterized protein</fullName>
    </submittedName>
</protein>